<name>A0ABT5B3F2_9BACT</name>
<keyword evidence="5 6" id="KW-0413">Isomerase</keyword>
<sequence>MKFRAPFALLLPVVLAACTGGEAPKTDTTKTEPAKAEPAKAEVKAEPAKAEAPPLPLEPTDAIKYESPFDSKPLSSNKTASGLTIEDFVIGEGVEAVKGGEVEVHYTGFLTDGVVFDTSKKRNRPFTFSLGEGRVIKGWDEGVVGMKVGGKRRLIVPAALGYGDRRAGKIPPGATLVFTIELLSFTPPPPPPQPLTAFEGKPVGTKTIEGVKITDFKLGEGAEAKTGDTVAVHYRGTLKDGTEFDSSLARKPISFPLGQGRVIKGWDLGIAGMKVGGLRKLEIPAKLAYGERAKGKIPANSDLTFTVELMSVKPAPTPPAGATAPGAAPGQPATPGAAQPAGGTAQPAAGGASTPAKPDAKPAEKKAG</sequence>
<evidence type="ECO:0000313" key="10">
    <source>
        <dbReference type="EMBL" id="MDC0668615.1"/>
    </source>
</evidence>
<dbReference type="PROSITE" id="PS51257">
    <property type="entry name" value="PROKAR_LIPOPROTEIN"/>
    <property type="match status" value="1"/>
</dbReference>
<evidence type="ECO:0000256" key="1">
    <source>
        <dbReference type="ARBA" id="ARBA00000971"/>
    </source>
</evidence>
<dbReference type="InterPro" id="IPR001179">
    <property type="entry name" value="PPIase_FKBP_dom"/>
</dbReference>
<dbReference type="EMBL" id="JAQNDN010000004">
    <property type="protein sequence ID" value="MDC0668615.1"/>
    <property type="molecule type" value="Genomic_DNA"/>
</dbReference>
<dbReference type="Proteomes" id="UP001217838">
    <property type="component" value="Unassembled WGS sequence"/>
</dbReference>
<feature type="region of interest" description="Disordered" evidence="7">
    <location>
        <begin position="21"/>
        <end position="60"/>
    </location>
</feature>
<dbReference type="Gene3D" id="3.10.50.40">
    <property type="match status" value="2"/>
</dbReference>
<dbReference type="PANTHER" id="PTHR43811">
    <property type="entry name" value="FKBP-TYPE PEPTIDYL-PROLYL CIS-TRANS ISOMERASE FKPA"/>
    <property type="match status" value="1"/>
</dbReference>
<comment type="catalytic activity">
    <reaction evidence="1 6">
        <text>[protein]-peptidylproline (omega=180) = [protein]-peptidylproline (omega=0)</text>
        <dbReference type="Rhea" id="RHEA:16237"/>
        <dbReference type="Rhea" id="RHEA-COMP:10747"/>
        <dbReference type="Rhea" id="RHEA-COMP:10748"/>
        <dbReference type="ChEBI" id="CHEBI:83833"/>
        <dbReference type="ChEBI" id="CHEBI:83834"/>
        <dbReference type="EC" id="5.2.1.8"/>
    </reaction>
</comment>
<dbReference type="RefSeq" id="WP_271997912.1">
    <property type="nucleotide sequence ID" value="NZ_JAQNDN010000004.1"/>
</dbReference>
<evidence type="ECO:0000256" key="6">
    <source>
        <dbReference type="PROSITE-ProRule" id="PRU00277"/>
    </source>
</evidence>
<feature type="region of interest" description="Disordered" evidence="7">
    <location>
        <begin position="314"/>
        <end position="368"/>
    </location>
</feature>
<evidence type="ECO:0000256" key="5">
    <source>
        <dbReference type="ARBA" id="ARBA00023235"/>
    </source>
</evidence>
<gene>
    <name evidence="10" type="ORF">POL58_12735</name>
</gene>
<feature type="signal peptide" evidence="8">
    <location>
        <begin position="1"/>
        <end position="16"/>
    </location>
</feature>
<reference evidence="10 11" key="1">
    <citation type="submission" date="2022-11" db="EMBL/GenBank/DDBJ databases">
        <title>Minimal conservation of predation-associated metabolite biosynthetic gene clusters underscores biosynthetic potential of Myxococcota including descriptions for ten novel species: Archangium lansinium sp. nov., Myxococcus landrumus sp. nov., Nannocystis bai.</title>
        <authorList>
            <person name="Ahearne A."/>
            <person name="Stevens C."/>
            <person name="Dowd S."/>
        </authorList>
    </citation>
    <scope>NUCLEOTIDE SEQUENCE [LARGE SCALE GENOMIC DNA]</scope>
    <source>
        <strain evidence="10 11">NCELM</strain>
    </source>
</reference>
<feature type="compositionally biased region" description="Basic and acidic residues" evidence="7">
    <location>
        <begin position="24"/>
        <end position="49"/>
    </location>
</feature>
<evidence type="ECO:0000256" key="4">
    <source>
        <dbReference type="ARBA" id="ARBA00023110"/>
    </source>
</evidence>
<protein>
    <recommendedName>
        <fullName evidence="3 6">peptidylprolyl isomerase</fullName>
        <ecNumber evidence="3 6">5.2.1.8</ecNumber>
    </recommendedName>
</protein>
<comment type="caution">
    <text evidence="10">The sequence shown here is derived from an EMBL/GenBank/DDBJ whole genome shotgun (WGS) entry which is preliminary data.</text>
</comment>
<dbReference type="PROSITE" id="PS50059">
    <property type="entry name" value="FKBP_PPIASE"/>
    <property type="match status" value="2"/>
</dbReference>
<keyword evidence="8" id="KW-0732">Signal</keyword>
<comment type="similarity">
    <text evidence="2">Belongs to the FKBP-type PPIase family.</text>
</comment>
<evidence type="ECO:0000256" key="8">
    <source>
        <dbReference type="SAM" id="SignalP"/>
    </source>
</evidence>
<evidence type="ECO:0000256" key="7">
    <source>
        <dbReference type="SAM" id="MobiDB-lite"/>
    </source>
</evidence>
<dbReference type="EC" id="5.2.1.8" evidence="3 6"/>
<evidence type="ECO:0000256" key="3">
    <source>
        <dbReference type="ARBA" id="ARBA00013194"/>
    </source>
</evidence>
<organism evidence="10 11">
    <name type="scientific">Nannocystis radixulma</name>
    <dbReference type="NCBI Taxonomy" id="2995305"/>
    <lineage>
        <taxon>Bacteria</taxon>
        <taxon>Pseudomonadati</taxon>
        <taxon>Myxococcota</taxon>
        <taxon>Polyangia</taxon>
        <taxon>Nannocystales</taxon>
        <taxon>Nannocystaceae</taxon>
        <taxon>Nannocystis</taxon>
    </lineage>
</organism>
<dbReference type="Pfam" id="PF00254">
    <property type="entry name" value="FKBP_C"/>
    <property type="match status" value="2"/>
</dbReference>
<dbReference type="InterPro" id="IPR046357">
    <property type="entry name" value="PPIase_dom_sf"/>
</dbReference>
<dbReference type="PANTHER" id="PTHR43811:SF19">
    <property type="entry name" value="39 KDA FK506-BINDING NUCLEAR PROTEIN"/>
    <property type="match status" value="1"/>
</dbReference>
<accession>A0ABT5B3F2</accession>
<dbReference type="SUPFAM" id="SSF54534">
    <property type="entry name" value="FKBP-like"/>
    <property type="match status" value="2"/>
</dbReference>
<feature type="compositionally biased region" description="Low complexity" evidence="7">
    <location>
        <begin position="320"/>
        <end position="357"/>
    </location>
</feature>
<feature type="chain" id="PRO_5045328285" description="peptidylprolyl isomerase" evidence="8">
    <location>
        <begin position="17"/>
        <end position="368"/>
    </location>
</feature>
<feature type="domain" description="PPIase FKBP-type" evidence="9">
    <location>
        <begin position="99"/>
        <end position="186"/>
    </location>
</feature>
<feature type="domain" description="PPIase FKBP-type" evidence="9">
    <location>
        <begin position="227"/>
        <end position="313"/>
    </location>
</feature>
<keyword evidence="11" id="KW-1185">Reference proteome</keyword>
<keyword evidence="4 6" id="KW-0697">Rotamase</keyword>
<evidence type="ECO:0000256" key="2">
    <source>
        <dbReference type="ARBA" id="ARBA00006577"/>
    </source>
</evidence>
<evidence type="ECO:0000259" key="9">
    <source>
        <dbReference type="PROSITE" id="PS50059"/>
    </source>
</evidence>
<dbReference type="GO" id="GO:0003755">
    <property type="term" value="F:peptidyl-prolyl cis-trans isomerase activity"/>
    <property type="evidence" value="ECO:0007669"/>
    <property type="project" value="UniProtKB-EC"/>
</dbReference>
<evidence type="ECO:0000313" key="11">
    <source>
        <dbReference type="Proteomes" id="UP001217838"/>
    </source>
</evidence>
<proteinExistence type="inferred from homology"/>
<feature type="compositionally biased region" description="Basic and acidic residues" evidence="7">
    <location>
        <begin position="358"/>
        <end position="368"/>
    </location>
</feature>